<keyword evidence="2 5" id="KW-0808">Transferase</keyword>
<dbReference type="Gene3D" id="3.20.170.30">
    <property type="match status" value="1"/>
</dbReference>
<dbReference type="HAMAP" id="MF_00299">
    <property type="entry name" value="KptA"/>
    <property type="match status" value="1"/>
</dbReference>
<dbReference type="RefSeq" id="WP_066428365.1">
    <property type="nucleotide sequence ID" value="NZ_CP014227.1"/>
</dbReference>
<dbReference type="InterPro" id="IPR042081">
    <property type="entry name" value="RNA_2'-PTrans_C"/>
</dbReference>
<proteinExistence type="inferred from homology"/>
<dbReference type="Proteomes" id="UP000065822">
    <property type="component" value="Chromosome"/>
</dbReference>
<dbReference type="EMBL" id="LT906449">
    <property type="protein sequence ID" value="SNV08528.1"/>
    <property type="molecule type" value="Genomic_DNA"/>
</dbReference>
<keyword evidence="3 5" id="KW-0520">NAD</keyword>
<evidence type="ECO:0000256" key="5">
    <source>
        <dbReference type="HAMAP-Rule" id="MF_00299"/>
    </source>
</evidence>
<evidence type="ECO:0000256" key="3">
    <source>
        <dbReference type="ARBA" id="ARBA00023027"/>
    </source>
</evidence>
<evidence type="ECO:0000256" key="4">
    <source>
        <dbReference type="ARBA" id="ARBA00025212"/>
    </source>
</evidence>
<dbReference type="GO" id="GO:0000215">
    <property type="term" value="F:tRNA 2'-phosphotransferase activity"/>
    <property type="evidence" value="ECO:0007669"/>
    <property type="project" value="TreeGrafter"/>
</dbReference>
<dbReference type="Pfam" id="PF01885">
    <property type="entry name" value="PTS_2-RNA"/>
    <property type="match status" value="1"/>
</dbReference>
<evidence type="ECO:0000313" key="6">
    <source>
        <dbReference type="EMBL" id="AMD84671.1"/>
    </source>
</evidence>
<dbReference type="EMBL" id="CP014227">
    <property type="protein sequence ID" value="AMD84671.1"/>
    <property type="molecule type" value="Genomic_DNA"/>
</dbReference>
<name>A0AAX2GY08_9FLAO</name>
<dbReference type="PANTHER" id="PTHR12684">
    <property type="entry name" value="PUTATIVE PHOSPHOTRANSFERASE"/>
    <property type="match status" value="1"/>
</dbReference>
<dbReference type="EC" id="2.7.1.-" evidence="5"/>
<evidence type="ECO:0000256" key="2">
    <source>
        <dbReference type="ARBA" id="ARBA00022679"/>
    </source>
</evidence>
<keyword evidence="8" id="KW-1185">Reference proteome</keyword>
<comment type="similarity">
    <text evidence="1 5">Belongs to the KptA/TPT1 family.</text>
</comment>
<sequence length="181" mass="20581">MREINKKQISKFLSLILRHQPEEIGITLDANGWADVQELIDKMGKRYPIDRALLKSIVAEDEKQRYVFNDKGTKIRAQQGHSVSVDMEFEVQEPPEYLYHGTATRFMASIRKEGLLPQSRQYVHLSKFLATATKVGQRHGSVVVLTIRAGAMHRAGYAFYLSGNGVWLTKEVPAAYIAFKE</sequence>
<evidence type="ECO:0000313" key="8">
    <source>
        <dbReference type="Proteomes" id="UP000065822"/>
    </source>
</evidence>
<dbReference type="InterPro" id="IPR022928">
    <property type="entry name" value="RNA_2'-PTrans_KptA"/>
</dbReference>
<evidence type="ECO:0000313" key="9">
    <source>
        <dbReference type="Proteomes" id="UP000215539"/>
    </source>
</evidence>
<evidence type="ECO:0000256" key="1">
    <source>
        <dbReference type="ARBA" id="ARBA00009836"/>
    </source>
</evidence>
<dbReference type="Gene3D" id="1.10.10.970">
    <property type="entry name" value="RNA 2'-phosphotransferase, Tpt1/KptA family, N-terminal domain"/>
    <property type="match status" value="1"/>
</dbReference>
<dbReference type="SUPFAM" id="SSF56399">
    <property type="entry name" value="ADP-ribosylation"/>
    <property type="match status" value="1"/>
</dbReference>
<dbReference type="NCBIfam" id="NF002014">
    <property type="entry name" value="PRK00819.1-4"/>
    <property type="match status" value="1"/>
</dbReference>
<reference evidence="6 8" key="1">
    <citation type="submission" date="2016-02" db="EMBL/GenBank/DDBJ databases">
        <authorList>
            <person name="Holder M.E."/>
            <person name="Ajami N.J."/>
            <person name="Petrosino J.F."/>
        </authorList>
    </citation>
    <scope>NUCLEOTIDE SEQUENCE [LARGE SCALE GENOMIC DNA]</scope>
    <source>
        <strain evidence="6 8">CCUG 32990</strain>
    </source>
</reference>
<dbReference type="GO" id="GO:0006388">
    <property type="term" value="P:tRNA splicing, via endonucleolytic cleavage and ligation"/>
    <property type="evidence" value="ECO:0007669"/>
    <property type="project" value="UniProtKB-UniRule"/>
</dbReference>
<reference evidence="7 9" key="2">
    <citation type="submission" date="2017-06" db="EMBL/GenBank/DDBJ databases">
        <authorList>
            <consortium name="Pathogen Informatics"/>
        </authorList>
    </citation>
    <scope>NUCLEOTIDE SEQUENCE [LARGE SCALE GENOMIC DNA]</scope>
    <source>
        <strain evidence="7 9">NCTC12947</strain>
    </source>
</reference>
<dbReference type="Proteomes" id="UP000215539">
    <property type="component" value="Chromosome 1"/>
</dbReference>
<protein>
    <recommendedName>
        <fullName evidence="5">Probable RNA 2'-phosphotransferase</fullName>
        <ecNumber evidence="5">2.7.1.-</ecNumber>
    </recommendedName>
</protein>
<comment type="function">
    <text evidence="4 5">Removes the 2'-phosphate from RNA via an intermediate in which the phosphate is ADP-ribosylated by NAD followed by a presumed transesterification to release the RNA and generate ADP-ribose 1''-2''-cyclic phosphate (APPR&gt;P). May function as an ADP-ribosylase.</text>
</comment>
<dbReference type="KEGG" id="chg:AXF12_03495"/>
<organism evidence="7 9">
    <name type="scientific">Capnocytophaga haemolytica</name>
    <dbReference type="NCBI Taxonomy" id="45243"/>
    <lineage>
        <taxon>Bacteria</taxon>
        <taxon>Pseudomonadati</taxon>
        <taxon>Bacteroidota</taxon>
        <taxon>Flavobacteriia</taxon>
        <taxon>Flavobacteriales</taxon>
        <taxon>Flavobacteriaceae</taxon>
        <taxon>Capnocytophaga</taxon>
    </lineage>
</organism>
<dbReference type="AlphaFoldDB" id="A0AAX2GY08"/>
<evidence type="ECO:0000313" key="7">
    <source>
        <dbReference type="EMBL" id="SNV08528.1"/>
    </source>
</evidence>
<dbReference type="GO" id="GO:0003950">
    <property type="term" value="F:NAD+ poly-ADP-ribosyltransferase activity"/>
    <property type="evidence" value="ECO:0007669"/>
    <property type="project" value="InterPro"/>
</dbReference>
<gene>
    <name evidence="5" type="primary">kptA</name>
    <name evidence="6" type="ORF">AXF12_03495</name>
    <name evidence="7" type="ORF">SAMEA44541418_01040</name>
</gene>
<dbReference type="InterPro" id="IPR002745">
    <property type="entry name" value="Ptrans_KptA/Tpt1"/>
</dbReference>
<accession>A0AAX2GY08</accession>
<dbReference type="InterPro" id="IPR042080">
    <property type="entry name" value="RNA_2'-PTrans_N"/>
</dbReference>
<dbReference type="PANTHER" id="PTHR12684:SF2">
    <property type="entry name" value="TRNA 2'-PHOSPHOTRANSFERASE 1"/>
    <property type="match status" value="1"/>
</dbReference>